<evidence type="ECO:0000313" key="1">
    <source>
        <dbReference type="EMBL" id="EQA62255.1"/>
    </source>
</evidence>
<reference evidence="1" key="1">
    <citation type="submission" date="2013-05" db="EMBL/GenBank/DDBJ databases">
        <authorList>
            <person name="Harkins D.M."/>
            <person name="Durkin A.S."/>
            <person name="Brinkac L.M."/>
            <person name="Haft D.H."/>
            <person name="Selengut J.D."/>
            <person name="Sanka R."/>
            <person name="DePew J."/>
            <person name="Purushe J."/>
            <person name="Hartskeerl R.A."/>
            <person name="Ahmed A."/>
            <person name="van der Linden H."/>
            <person name="Goris M.G.A."/>
            <person name="Vinetz J.M."/>
            <person name="Sutton G.G."/>
            <person name="Nierman W.C."/>
            <person name="Fouts D.E."/>
        </authorList>
    </citation>
    <scope>NUCLEOTIDE SEQUENCE [LARGE SCALE GENOMIC DNA]</scope>
    <source>
        <strain evidence="1">L 60</strain>
    </source>
</reference>
<protein>
    <submittedName>
        <fullName evidence="1">Uncharacterized protein</fullName>
    </submittedName>
</protein>
<keyword evidence="2" id="KW-1185">Reference proteome</keyword>
<dbReference type="EMBL" id="AHMT02000036">
    <property type="protein sequence ID" value="EQA62255.1"/>
    <property type="molecule type" value="Genomic_DNA"/>
</dbReference>
<dbReference type="AlphaFoldDB" id="V6HWG9"/>
<accession>V6HWG9</accession>
<proteinExistence type="predicted"/>
<name>V6HWG9_9LEPT</name>
<organism evidence="1 2">
    <name type="scientific">Leptospira alexanderi serovar Manhao 3 str. L 60</name>
    <dbReference type="NCBI Taxonomy" id="1049759"/>
    <lineage>
        <taxon>Bacteria</taxon>
        <taxon>Pseudomonadati</taxon>
        <taxon>Spirochaetota</taxon>
        <taxon>Spirochaetia</taxon>
        <taxon>Leptospirales</taxon>
        <taxon>Leptospiraceae</taxon>
        <taxon>Leptospira</taxon>
    </lineage>
</organism>
<comment type="caution">
    <text evidence="1">The sequence shown here is derived from an EMBL/GenBank/DDBJ whole genome shotgun (WGS) entry which is preliminary data.</text>
</comment>
<evidence type="ECO:0000313" key="2">
    <source>
        <dbReference type="Proteomes" id="UP000018747"/>
    </source>
</evidence>
<gene>
    <name evidence="1" type="ORF">LEP1GSC062_0119</name>
</gene>
<dbReference type="Proteomes" id="UP000018747">
    <property type="component" value="Unassembled WGS sequence"/>
</dbReference>
<sequence length="39" mass="4573">MDAFLICNRKDRVRLDSGCFPDFSVKPKKRCDFSHTILL</sequence>